<protein>
    <submittedName>
        <fullName evidence="2">Uncharacterized protein</fullName>
    </submittedName>
</protein>
<comment type="caution">
    <text evidence="2">The sequence shown here is derived from an EMBL/GenBank/DDBJ whole genome shotgun (WGS) entry which is preliminary data.</text>
</comment>
<sequence length="58" mass="5836">MAADAPLLSPGRGELPGPSQFARSGRGCRGVDVHRPYGSPGSSQSTDTGAALHMPCAV</sequence>
<keyword evidence="3" id="KW-1185">Reference proteome</keyword>
<evidence type="ECO:0000313" key="3">
    <source>
        <dbReference type="Proteomes" id="UP001066276"/>
    </source>
</evidence>
<organism evidence="2 3">
    <name type="scientific">Pleurodeles waltl</name>
    <name type="common">Iberian ribbed newt</name>
    <dbReference type="NCBI Taxonomy" id="8319"/>
    <lineage>
        <taxon>Eukaryota</taxon>
        <taxon>Metazoa</taxon>
        <taxon>Chordata</taxon>
        <taxon>Craniata</taxon>
        <taxon>Vertebrata</taxon>
        <taxon>Euteleostomi</taxon>
        <taxon>Amphibia</taxon>
        <taxon>Batrachia</taxon>
        <taxon>Caudata</taxon>
        <taxon>Salamandroidea</taxon>
        <taxon>Salamandridae</taxon>
        <taxon>Pleurodelinae</taxon>
        <taxon>Pleurodeles</taxon>
    </lineage>
</organism>
<gene>
    <name evidence="2" type="ORF">NDU88_002478</name>
</gene>
<dbReference type="AlphaFoldDB" id="A0AAV7TKQ7"/>
<proteinExistence type="predicted"/>
<dbReference type="Proteomes" id="UP001066276">
    <property type="component" value="Chromosome 3_2"/>
</dbReference>
<dbReference type="EMBL" id="JANPWB010000006">
    <property type="protein sequence ID" value="KAJ1177217.1"/>
    <property type="molecule type" value="Genomic_DNA"/>
</dbReference>
<reference evidence="2" key="1">
    <citation type="journal article" date="2022" name="bioRxiv">
        <title>Sequencing and chromosome-scale assembly of the giantPleurodeles waltlgenome.</title>
        <authorList>
            <person name="Brown T."/>
            <person name="Elewa A."/>
            <person name="Iarovenko S."/>
            <person name="Subramanian E."/>
            <person name="Araus A.J."/>
            <person name="Petzold A."/>
            <person name="Susuki M."/>
            <person name="Suzuki K.-i.T."/>
            <person name="Hayashi T."/>
            <person name="Toyoda A."/>
            <person name="Oliveira C."/>
            <person name="Osipova E."/>
            <person name="Leigh N.D."/>
            <person name="Simon A."/>
            <person name="Yun M.H."/>
        </authorList>
    </citation>
    <scope>NUCLEOTIDE SEQUENCE</scope>
    <source>
        <strain evidence="2">20211129_DDA</strain>
        <tissue evidence="2">Liver</tissue>
    </source>
</reference>
<evidence type="ECO:0000256" key="1">
    <source>
        <dbReference type="SAM" id="MobiDB-lite"/>
    </source>
</evidence>
<name>A0AAV7TKQ7_PLEWA</name>
<evidence type="ECO:0000313" key="2">
    <source>
        <dbReference type="EMBL" id="KAJ1177217.1"/>
    </source>
</evidence>
<feature type="non-terminal residue" evidence="2">
    <location>
        <position position="58"/>
    </location>
</feature>
<accession>A0AAV7TKQ7</accession>
<feature type="region of interest" description="Disordered" evidence="1">
    <location>
        <begin position="1"/>
        <end position="58"/>
    </location>
</feature>